<dbReference type="RefSeq" id="WP_240474356.1">
    <property type="nucleotide sequence ID" value="NZ_AWQS01000158.1"/>
</dbReference>
<evidence type="ECO:0000313" key="8">
    <source>
        <dbReference type="EMBL" id="EWT05001.1"/>
    </source>
</evidence>
<dbReference type="SUPFAM" id="SSF103473">
    <property type="entry name" value="MFS general substrate transporter"/>
    <property type="match status" value="1"/>
</dbReference>
<feature type="transmembrane region" description="Helical" evidence="7">
    <location>
        <begin position="368"/>
        <end position="387"/>
    </location>
</feature>
<keyword evidence="9" id="KW-1185">Reference proteome</keyword>
<dbReference type="EMBL" id="AWQS01000158">
    <property type="protein sequence ID" value="EWT05001.1"/>
    <property type="molecule type" value="Genomic_DNA"/>
</dbReference>
<dbReference type="GO" id="GO:0005886">
    <property type="term" value="C:plasma membrane"/>
    <property type="evidence" value="ECO:0007669"/>
    <property type="project" value="UniProtKB-SubCell"/>
</dbReference>
<feature type="transmembrane region" description="Helical" evidence="7">
    <location>
        <begin position="485"/>
        <end position="502"/>
    </location>
</feature>
<feature type="transmembrane region" description="Helical" evidence="7">
    <location>
        <begin position="399"/>
        <end position="418"/>
    </location>
</feature>
<protein>
    <submittedName>
        <fullName evidence="8">Membrane protein</fullName>
    </submittedName>
</protein>
<evidence type="ECO:0000256" key="2">
    <source>
        <dbReference type="ARBA" id="ARBA00022475"/>
    </source>
</evidence>
<feature type="compositionally biased region" description="Basic and acidic residues" evidence="6">
    <location>
        <begin position="291"/>
        <end position="300"/>
    </location>
</feature>
<dbReference type="InterPro" id="IPR036259">
    <property type="entry name" value="MFS_trans_sf"/>
</dbReference>
<proteinExistence type="predicted"/>
<evidence type="ECO:0000256" key="4">
    <source>
        <dbReference type="ARBA" id="ARBA00022989"/>
    </source>
</evidence>
<dbReference type="PATRIC" id="fig|584657.3.peg.3117"/>
<comment type="caution">
    <text evidence="8">The sequence shown here is derived from an EMBL/GenBank/DDBJ whole genome shotgun (WGS) entry which is preliminary data.</text>
</comment>
<accession>W9GFM4</accession>
<feature type="region of interest" description="Disordered" evidence="6">
    <location>
        <begin position="275"/>
        <end position="300"/>
    </location>
</feature>
<evidence type="ECO:0000256" key="5">
    <source>
        <dbReference type="ARBA" id="ARBA00023136"/>
    </source>
</evidence>
<name>W9GFM4_9MICO</name>
<sequence>MTSHSDSPSTGSSRPRVEPTEEINVPPGGRPADYRQPLRTTAANGARAVGRGVGRATVGTARLTARAGRFTARTYHSYTHSGGAGDSGLARVTELHATHSAGDAAMMLALAGTVFLNPQTVQARDQVAWFLLLTMVPFTLVAPFLGPALDRVPHGRRWALGTTMAVRGFLCWVMAEAIVGHSNWLFPAALAYLVASKAYTVVRAAAVPRVLPPGTSLVKANSKVSVAGIIGGTLGGALGGALMLAGASWALRAAFVVFVVGTVQAIRLPARIDSSEGERAPEDTAPIPLEPAERPTDTVRDGRTENDVLVVDSLGLWGRARRRLLAIPWPVRHAMWSTGGTRLLTGFLILFMAFLAKEHPLDGMRAELVLGLVGVGIGVGNALGSVLGNVLRDHRPERVAMIALLVATVACAATGVWYGLLLIVVIGLVQGLTSQLAKLCLDALVQREVAESVRTSVFGWSETMLQMLWVVGGALGIVLPLNPHVGFSVAAAALLGCVVLAARSRRAGRPARTRPIPKAAS</sequence>
<gene>
    <name evidence="8" type="ORF">N864_08195</name>
</gene>
<dbReference type="Pfam" id="PF07690">
    <property type="entry name" value="MFS_1"/>
    <property type="match status" value="1"/>
</dbReference>
<dbReference type="Gene3D" id="1.20.1250.20">
    <property type="entry name" value="MFS general substrate transporter like domains"/>
    <property type="match status" value="1"/>
</dbReference>
<feature type="transmembrane region" description="Helical" evidence="7">
    <location>
        <begin position="223"/>
        <end position="243"/>
    </location>
</feature>
<evidence type="ECO:0000256" key="7">
    <source>
        <dbReference type="SAM" id="Phobius"/>
    </source>
</evidence>
<organism evidence="8 9">
    <name type="scientific">Intrasporangium chromatireducens Q5-1</name>
    <dbReference type="NCBI Taxonomy" id="584657"/>
    <lineage>
        <taxon>Bacteria</taxon>
        <taxon>Bacillati</taxon>
        <taxon>Actinomycetota</taxon>
        <taxon>Actinomycetes</taxon>
        <taxon>Micrococcales</taxon>
        <taxon>Intrasporangiaceae</taxon>
        <taxon>Intrasporangium</taxon>
    </lineage>
</organism>
<dbReference type="InterPro" id="IPR011701">
    <property type="entry name" value="MFS"/>
</dbReference>
<keyword evidence="3 7" id="KW-0812">Transmembrane</keyword>
<keyword evidence="5 7" id="KW-0472">Membrane</keyword>
<feature type="region of interest" description="Disordered" evidence="6">
    <location>
        <begin position="1"/>
        <end position="36"/>
    </location>
</feature>
<reference evidence="9" key="1">
    <citation type="submission" date="2013-08" db="EMBL/GenBank/DDBJ databases">
        <title>Intrasporangium oryzae NRRL B-24470.</title>
        <authorList>
            <person name="Liu H."/>
            <person name="Wang G."/>
        </authorList>
    </citation>
    <scope>NUCLEOTIDE SEQUENCE [LARGE SCALE GENOMIC DNA]</scope>
    <source>
        <strain evidence="9">Q5-1</strain>
    </source>
</reference>
<dbReference type="PANTHER" id="PTHR23513">
    <property type="entry name" value="INTEGRAL MEMBRANE EFFLUX PROTEIN-RELATED"/>
    <property type="match status" value="1"/>
</dbReference>
<evidence type="ECO:0000256" key="6">
    <source>
        <dbReference type="SAM" id="MobiDB-lite"/>
    </source>
</evidence>
<evidence type="ECO:0000256" key="1">
    <source>
        <dbReference type="ARBA" id="ARBA00004651"/>
    </source>
</evidence>
<keyword evidence="2" id="KW-1003">Cell membrane</keyword>
<feature type="transmembrane region" description="Helical" evidence="7">
    <location>
        <begin position="127"/>
        <end position="146"/>
    </location>
</feature>
<dbReference type="GO" id="GO:0022857">
    <property type="term" value="F:transmembrane transporter activity"/>
    <property type="evidence" value="ECO:0007669"/>
    <property type="project" value="InterPro"/>
</dbReference>
<dbReference type="Proteomes" id="UP000019494">
    <property type="component" value="Unassembled WGS sequence"/>
</dbReference>
<feature type="compositionally biased region" description="Low complexity" evidence="6">
    <location>
        <begin position="1"/>
        <end position="13"/>
    </location>
</feature>
<keyword evidence="4 7" id="KW-1133">Transmembrane helix</keyword>
<feature type="transmembrane region" description="Helical" evidence="7">
    <location>
        <begin position="339"/>
        <end position="356"/>
    </location>
</feature>
<dbReference type="AlphaFoldDB" id="W9GFM4"/>
<feature type="transmembrane region" description="Helical" evidence="7">
    <location>
        <begin position="457"/>
        <end position="479"/>
    </location>
</feature>
<comment type="subcellular location">
    <subcellularLocation>
        <location evidence="1">Cell membrane</location>
        <topology evidence="1">Multi-pass membrane protein</topology>
    </subcellularLocation>
</comment>
<evidence type="ECO:0000256" key="3">
    <source>
        <dbReference type="ARBA" id="ARBA00022692"/>
    </source>
</evidence>
<evidence type="ECO:0000313" key="9">
    <source>
        <dbReference type="Proteomes" id="UP000019494"/>
    </source>
</evidence>
<dbReference type="PANTHER" id="PTHR23513:SF18">
    <property type="entry name" value="INTEGRAL MEMBRANE PROTEIN"/>
    <property type="match status" value="1"/>
</dbReference>